<dbReference type="SUPFAM" id="SSF51679">
    <property type="entry name" value="Bacterial luciferase-like"/>
    <property type="match status" value="1"/>
</dbReference>
<keyword evidence="2" id="KW-0560">Oxidoreductase</keyword>
<organism evidence="2 3">
    <name type="scientific">Pseudonocardia oroxyli</name>
    <dbReference type="NCBI Taxonomy" id="366584"/>
    <lineage>
        <taxon>Bacteria</taxon>
        <taxon>Bacillati</taxon>
        <taxon>Actinomycetota</taxon>
        <taxon>Actinomycetes</taxon>
        <taxon>Pseudonocardiales</taxon>
        <taxon>Pseudonocardiaceae</taxon>
        <taxon>Pseudonocardia</taxon>
    </lineage>
</organism>
<dbReference type="STRING" id="366584.SAMN05216377_10752"/>
<dbReference type="GO" id="GO:0004497">
    <property type="term" value="F:monooxygenase activity"/>
    <property type="evidence" value="ECO:0007669"/>
    <property type="project" value="UniProtKB-KW"/>
</dbReference>
<keyword evidence="3" id="KW-1185">Reference proteome</keyword>
<dbReference type="Gene3D" id="3.20.20.30">
    <property type="entry name" value="Luciferase-like domain"/>
    <property type="match status" value="1"/>
</dbReference>
<dbReference type="InterPro" id="IPR011251">
    <property type="entry name" value="Luciferase-like_dom"/>
</dbReference>
<accession>A0A1G7P9G1</accession>
<evidence type="ECO:0000313" key="2">
    <source>
        <dbReference type="EMBL" id="SDF82844.1"/>
    </source>
</evidence>
<reference evidence="2 3" key="1">
    <citation type="submission" date="2016-10" db="EMBL/GenBank/DDBJ databases">
        <authorList>
            <person name="de Groot N.N."/>
        </authorList>
    </citation>
    <scope>NUCLEOTIDE SEQUENCE [LARGE SCALE GENOMIC DNA]</scope>
    <source>
        <strain evidence="2 3">CGMCC 4.3143</strain>
    </source>
</reference>
<sequence>MTFQDHPYQASFHDTWTLLTWVAARTSRIHVAGNVLNLPLRPPAVLARALASLDLLSDGRDIPIWVGARQRRCSSSSGARETGGCRACPG</sequence>
<dbReference type="Pfam" id="PF00296">
    <property type="entry name" value="Bac_luciferase"/>
    <property type="match status" value="1"/>
</dbReference>
<keyword evidence="2" id="KW-0503">Monooxygenase</keyword>
<protein>
    <submittedName>
        <fullName evidence="2">Luciferase-like monooxygenase</fullName>
    </submittedName>
</protein>
<dbReference type="RefSeq" id="WP_245707451.1">
    <property type="nucleotide sequence ID" value="NZ_FNBE01000007.1"/>
</dbReference>
<name>A0A1G7P9G1_PSEOR</name>
<evidence type="ECO:0000259" key="1">
    <source>
        <dbReference type="Pfam" id="PF00296"/>
    </source>
</evidence>
<dbReference type="InterPro" id="IPR036661">
    <property type="entry name" value="Luciferase-like_sf"/>
</dbReference>
<gene>
    <name evidence="2" type="ORF">SAMN05216377_10752</name>
</gene>
<dbReference type="AlphaFoldDB" id="A0A1G7P9G1"/>
<feature type="domain" description="Luciferase-like" evidence="1">
    <location>
        <begin position="9"/>
        <end position="60"/>
    </location>
</feature>
<dbReference type="Proteomes" id="UP000198967">
    <property type="component" value="Unassembled WGS sequence"/>
</dbReference>
<dbReference type="EMBL" id="FNBE01000007">
    <property type="protein sequence ID" value="SDF82844.1"/>
    <property type="molecule type" value="Genomic_DNA"/>
</dbReference>
<proteinExistence type="predicted"/>
<dbReference type="GO" id="GO:0016705">
    <property type="term" value="F:oxidoreductase activity, acting on paired donors, with incorporation or reduction of molecular oxygen"/>
    <property type="evidence" value="ECO:0007669"/>
    <property type="project" value="InterPro"/>
</dbReference>
<evidence type="ECO:0000313" key="3">
    <source>
        <dbReference type="Proteomes" id="UP000198967"/>
    </source>
</evidence>